<evidence type="ECO:0000313" key="1">
    <source>
        <dbReference type="EMBL" id="KFG25981.1"/>
    </source>
</evidence>
<dbReference type="GeneID" id="77676065"/>
<dbReference type="HOGENOM" id="CLU_2498384_0_0_1"/>
<dbReference type="AlphaFoldDB" id="A0A086J1G3"/>
<dbReference type="RefSeq" id="XP_052904536.1">
    <property type="nucleotide sequence ID" value="XM_053048731.1"/>
</dbReference>
<protein>
    <submittedName>
        <fullName evidence="1">Uncharacterized protein</fullName>
    </submittedName>
</protein>
<proteinExistence type="predicted"/>
<organism evidence="1 2">
    <name type="scientific">Nematocida ausubeli (strain ATCC PRA-371 / ERTm2)</name>
    <name type="common">Nematode killer fungus</name>
    <dbReference type="NCBI Taxonomy" id="1913371"/>
    <lineage>
        <taxon>Eukaryota</taxon>
        <taxon>Fungi</taxon>
        <taxon>Fungi incertae sedis</taxon>
        <taxon>Microsporidia</taxon>
        <taxon>Nematocida</taxon>
    </lineage>
</organism>
<accession>A0A086J1G3</accession>
<name>A0A086J1G3_NEMA1</name>
<gene>
    <name evidence="1" type="ORF">NESG_01092</name>
</gene>
<keyword evidence="2" id="KW-1185">Reference proteome</keyword>
<evidence type="ECO:0000313" key="2">
    <source>
        <dbReference type="Proteomes" id="UP000054524"/>
    </source>
</evidence>
<reference evidence="1 2" key="1">
    <citation type="journal article" date="2014" name="Genome Announc.">
        <title>Genome Sequence of the Microsporidian Species Nematocida sp1 Strain ERTm6 (ATCC PRA-372).</title>
        <authorList>
            <person name="Bakowski M.A."/>
            <person name="Priest M."/>
            <person name="Young S."/>
            <person name="Cuomo C.A."/>
            <person name="Troemel E.R."/>
        </authorList>
    </citation>
    <scope>NUCLEOTIDE SEQUENCE [LARGE SCALE GENOMIC DNA]</scope>
    <source>
        <strain evidence="1 2">ERTm6</strain>
    </source>
</reference>
<dbReference type="Proteomes" id="UP000054524">
    <property type="component" value="Unassembled WGS sequence"/>
</dbReference>
<sequence length="86" mass="10106">MEVKSLYKKLTEDANATEEEKNEMKLQILGVIDVKRLKTIRILGEKLKEGENREKADEIKLKIQELMDIDLLYKSYIVQEEVLKPN</sequence>
<dbReference type="EMBL" id="AKIJ01000003">
    <property type="protein sequence ID" value="KFG25981.1"/>
    <property type="molecule type" value="Genomic_DNA"/>
</dbReference>
<comment type="caution">
    <text evidence="1">The sequence shown here is derived from an EMBL/GenBank/DDBJ whole genome shotgun (WGS) entry which is preliminary data.</text>
</comment>